<dbReference type="RefSeq" id="WP_377404893.1">
    <property type="nucleotide sequence ID" value="NZ_JBHTFQ010000007.1"/>
</dbReference>
<keyword evidence="3" id="KW-1185">Reference proteome</keyword>
<dbReference type="Proteomes" id="UP001596516">
    <property type="component" value="Unassembled WGS sequence"/>
</dbReference>
<dbReference type="Gene3D" id="1.20.120.520">
    <property type="entry name" value="nmb1532 protein domain like"/>
    <property type="match status" value="1"/>
</dbReference>
<accession>A0ABW2UMT0</accession>
<comment type="caution">
    <text evidence="2">The sequence shown here is derived from an EMBL/GenBank/DDBJ whole genome shotgun (WGS) entry which is preliminary data.</text>
</comment>
<reference evidence="3" key="1">
    <citation type="journal article" date="2019" name="Int. J. Syst. Evol. Microbiol.">
        <title>The Global Catalogue of Microorganisms (GCM) 10K type strain sequencing project: providing services to taxonomists for standard genome sequencing and annotation.</title>
        <authorList>
            <consortium name="The Broad Institute Genomics Platform"/>
            <consortium name="The Broad Institute Genome Sequencing Center for Infectious Disease"/>
            <person name="Wu L."/>
            <person name="Ma J."/>
        </authorList>
    </citation>
    <scope>NUCLEOTIDE SEQUENCE [LARGE SCALE GENOMIC DNA]</scope>
    <source>
        <strain evidence="3">CGMCC 1.12750</strain>
    </source>
</reference>
<dbReference type="Pfam" id="PF01814">
    <property type="entry name" value="Hemerythrin"/>
    <property type="match status" value="1"/>
</dbReference>
<organism evidence="2 3">
    <name type="scientific">Plastorhodobacter daqingensis</name>
    <dbReference type="NCBI Taxonomy" id="1387281"/>
    <lineage>
        <taxon>Bacteria</taxon>
        <taxon>Pseudomonadati</taxon>
        <taxon>Pseudomonadota</taxon>
        <taxon>Alphaproteobacteria</taxon>
        <taxon>Rhodobacterales</taxon>
        <taxon>Paracoccaceae</taxon>
        <taxon>Plastorhodobacter</taxon>
    </lineage>
</organism>
<name>A0ABW2UMT0_9RHOB</name>
<dbReference type="CDD" id="cd12108">
    <property type="entry name" value="Hr-like"/>
    <property type="match status" value="1"/>
</dbReference>
<sequence>MDELETRKGLPEALRFLVAQYPRDIWESHRNFDALTRFWLERHMMFRQLLDRLSGDAEAFLSGDRDPKRFAAQSARLTNFLLNELHGHHQIEDHHYFPVLSGFDQRLDRGFELLDADHHALDAHLHGLAEGTNQMLRAIEAGAGRDEVGRMHEQLAGFGRFIDRHLIDEEELVIPTILHYAPRF</sequence>
<proteinExistence type="predicted"/>
<dbReference type="InterPro" id="IPR012312">
    <property type="entry name" value="Hemerythrin-like"/>
</dbReference>
<evidence type="ECO:0000259" key="1">
    <source>
        <dbReference type="Pfam" id="PF01814"/>
    </source>
</evidence>
<feature type="domain" description="Hemerythrin-like" evidence="1">
    <location>
        <begin position="36"/>
        <end position="176"/>
    </location>
</feature>
<protein>
    <submittedName>
        <fullName evidence="2">Hemerythrin domain-containing protein</fullName>
    </submittedName>
</protein>
<dbReference type="EMBL" id="JBHTFQ010000007">
    <property type="protein sequence ID" value="MFC7705271.1"/>
    <property type="molecule type" value="Genomic_DNA"/>
</dbReference>
<evidence type="ECO:0000313" key="2">
    <source>
        <dbReference type="EMBL" id="MFC7705271.1"/>
    </source>
</evidence>
<gene>
    <name evidence="2" type="ORF">ACFQXB_13810</name>
</gene>
<evidence type="ECO:0000313" key="3">
    <source>
        <dbReference type="Proteomes" id="UP001596516"/>
    </source>
</evidence>